<gene>
    <name evidence="2" type="ORF">NTEN_LOCUS13033</name>
</gene>
<organism evidence="2 3">
    <name type="scientific">Nesidiocoris tenuis</name>
    <dbReference type="NCBI Taxonomy" id="355587"/>
    <lineage>
        <taxon>Eukaryota</taxon>
        <taxon>Metazoa</taxon>
        <taxon>Ecdysozoa</taxon>
        <taxon>Arthropoda</taxon>
        <taxon>Hexapoda</taxon>
        <taxon>Insecta</taxon>
        <taxon>Pterygota</taxon>
        <taxon>Neoptera</taxon>
        <taxon>Paraneoptera</taxon>
        <taxon>Hemiptera</taxon>
        <taxon>Heteroptera</taxon>
        <taxon>Panheteroptera</taxon>
        <taxon>Cimicomorpha</taxon>
        <taxon>Miridae</taxon>
        <taxon>Dicyphina</taxon>
        <taxon>Nesidiocoris</taxon>
    </lineage>
</organism>
<dbReference type="EMBL" id="CADCXU010019507">
    <property type="protein sequence ID" value="CAB0007778.1"/>
    <property type="molecule type" value="Genomic_DNA"/>
</dbReference>
<dbReference type="AlphaFoldDB" id="A0A6H5GUT5"/>
<dbReference type="Proteomes" id="UP000479000">
    <property type="component" value="Unassembled WGS sequence"/>
</dbReference>
<protein>
    <submittedName>
        <fullName evidence="2">Uncharacterized protein</fullName>
    </submittedName>
</protein>
<feature type="non-terminal residue" evidence="2">
    <location>
        <position position="1"/>
    </location>
</feature>
<reference evidence="2 3" key="1">
    <citation type="submission" date="2020-02" db="EMBL/GenBank/DDBJ databases">
        <authorList>
            <person name="Ferguson B K."/>
        </authorList>
    </citation>
    <scope>NUCLEOTIDE SEQUENCE [LARGE SCALE GENOMIC DNA]</scope>
</reference>
<feature type="region of interest" description="Disordered" evidence="1">
    <location>
        <begin position="1"/>
        <end position="32"/>
    </location>
</feature>
<feature type="region of interest" description="Disordered" evidence="1">
    <location>
        <begin position="100"/>
        <end position="129"/>
    </location>
</feature>
<evidence type="ECO:0000313" key="2">
    <source>
        <dbReference type="EMBL" id="CAB0007778.1"/>
    </source>
</evidence>
<proteinExistence type="predicted"/>
<accession>A0A6H5GUT5</accession>
<keyword evidence="3" id="KW-1185">Reference proteome</keyword>
<evidence type="ECO:0000256" key="1">
    <source>
        <dbReference type="SAM" id="MobiDB-lite"/>
    </source>
</evidence>
<name>A0A6H5GUT5_9HEMI</name>
<evidence type="ECO:0000313" key="3">
    <source>
        <dbReference type="Proteomes" id="UP000479000"/>
    </source>
</evidence>
<sequence length="129" mass="14118">VQYESTYSTTSNSANDRSNQGTTSNDRSNHQATFQIVRMHLTNACTTQPKNRTRFISTNIADTTDGSNSSDKIWGAPARGGIYSEFGNQKLLASVICGGIRNQEPPHSPDFAPTRASSRRHLTRSPTSN</sequence>